<comment type="similarity">
    <text evidence="7">Belongs to the drug/metabolite transporter (DMT) superfamily. Small multidrug resistance (SMR) (TC 2.A.7.1) family. Gdx/SugE subfamily.</text>
</comment>
<dbReference type="PANTHER" id="PTHR30561">
    <property type="entry name" value="SMR FAMILY PROTON-DEPENDENT DRUG EFFLUX TRANSPORTER SUGE"/>
    <property type="match status" value="1"/>
</dbReference>
<evidence type="ECO:0000256" key="2">
    <source>
        <dbReference type="ARBA" id="ARBA00022448"/>
    </source>
</evidence>
<dbReference type="InterPro" id="IPR045324">
    <property type="entry name" value="Small_multidrug_res"/>
</dbReference>
<dbReference type="FunFam" id="1.10.3730.20:FF:000001">
    <property type="entry name" value="Quaternary ammonium compound resistance transporter SugE"/>
    <property type="match status" value="1"/>
</dbReference>
<sequence length="103" mass="11185">MAWVLLTFAGLFEIVWVFGLKHTQGFTLLWPSIFTLVTIGISFWLLSLAMKTLPMGTAYGVWVGIGAVGTVIVGILFLNESSTIWRLLSIALIISGVVGLKLS</sequence>
<dbReference type="PANTHER" id="PTHR30561:SF0">
    <property type="entry name" value="GUANIDINIUM EXPORTER"/>
    <property type="match status" value="1"/>
</dbReference>
<feature type="transmembrane region" description="Helical" evidence="10">
    <location>
        <begin position="29"/>
        <end position="47"/>
    </location>
</feature>
<reference evidence="11 12" key="1">
    <citation type="journal article" date="2015" name="Genome Announc.">
        <title>Genome Sequences of Oblitimonas alkaliphila gen. nov. sp. nov. (Proposed), a Novel Bacterium of the Pseudomonadaceae Family.</title>
        <authorList>
            <person name="Lauer A.C."/>
            <person name="Nicholson A.C."/>
            <person name="Humrighouse B.W."/>
            <person name="Emery B."/>
            <person name="Drobish A."/>
            <person name="Juieng P."/>
            <person name="Loparev V."/>
            <person name="McQuiston J.R."/>
        </authorList>
    </citation>
    <scope>NUCLEOTIDE SEQUENCE [LARGE SCALE GENOMIC DNA]</scope>
    <source>
        <strain evidence="11 12">E5571</strain>
    </source>
</reference>
<evidence type="ECO:0000256" key="9">
    <source>
        <dbReference type="RuleBase" id="RU003942"/>
    </source>
</evidence>
<dbReference type="AlphaFoldDB" id="A0A0K1XBH3"/>
<dbReference type="Proteomes" id="UP000063953">
    <property type="component" value="Chromosome"/>
</dbReference>
<keyword evidence="3" id="KW-1003">Cell membrane</keyword>
<dbReference type="GO" id="GO:0022857">
    <property type="term" value="F:transmembrane transporter activity"/>
    <property type="evidence" value="ECO:0007669"/>
    <property type="project" value="InterPro"/>
</dbReference>
<dbReference type="InterPro" id="IPR037185">
    <property type="entry name" value="EmrE-like"/>
</dbReference>
<dbReference type="RefSeq" id="WP_053099644.1">
    <property type="nucleotide sequence ID" value="NZ_CP012365.1"/>
</dbReference>
<keyword evidence="12" id="KW-1185">Reference proteome</keyword>
<dbReference type="GO" id="GO:1990961">
    <property type="term" value="P:xenobiotic detoxification by transmembrane export across the plasma membrane"/>
    <property type="evidence" value="ECO:0007669"/>
    <property type="project" value="UniProtKB-ARBA"/>
</dbReference>
<evidence type="ECO:0000313" key="11">
    <source>
        <dbReference type="EMBL" id="AKX58735.1"/>
    </source>
</evidence>
<dbReference type="PATRIC" id="fig|1698449.3.peg.285"/>
<dbReference type="SUPFAM" id="SSF103481">
    <property type="entry name" value="Multidrug resistance efflux transporter EmrE"/>
    <property type="match status" value="1"/>
</dbReference>
<organism evidence="11 12">
    <name type="scientific">Thiopseudomonas alkaliphila</name>
    <dbReference type="NCBI Taxonomy" id="1697053"/>
    <lineage>
        <taxon>Bacteria</taxon>
        <taxon>Pseudomonadati</taxon>
        <taxon>Pseudomonadota</taxon>
        <taxon>Gammaproteobacteria</taxon>
        <taxon>Pseudomonadales</taxon>
        <taxon>Pseudomonadaceae</taxon>
        <taxon>Thiopseudomonas</taxon>
    </lineage>
</organism>
<gene>
    <name evidence="11" type="ORF">AKN88_01420</name>
</gene>
<protein>
    <recommendedName>
        <fullName evidence="8">Guanidinium exporter</fullName>
    </recommendedName>
</protein>
<proteinExistence type="inferred from homology"/>
<dbReference type="Gene3D" id="1.10.3730.20">
    <property type="match status" value="1"/>
</dbReference>
<evidence type="ECO:0000256" key="4">
    <source>
        <dbReference type="ARBA" id="ARBA00022692"/>
    </source>
</evidence>
<keyword evidence="2" id="KW-0813">Transport</keyword>
<name>A0A0K1XBH3_9GAMM</name>
<accession>A0A0K1XBH3</accession>
<feature type="transmembrane region" description="Helical" evidence="10">
    <location>
        <begin position="84"/>
        <end position="102"/>
    </location>
</feature>
<evidence type="ECO:0000256" key="6">
    <source>
        <dbReference type="ARBA" id="ARBA00023136"/>
    </source>
</evidence>
<keyword evidence="6 10" id="KW-0472">Membrane</keyword>
<comment type="subcellular location">
    <subcellularLocation>
        <location evidence="1 9">Cell membrane</location>
        <topology evidence="1 9">Multi-pass membrane protein</topology>
    </subcellularLocation>
</comment>
<dbReference type="EMBL" id="CP012365">
    <property type="protein sequence ID" value="AKX58735.1"/>
    <property type="molecule type" value="Genomic_DNA"/>
</dbReference>
<dbReference type="STRING" id="1697053.AKN87_03525"/>
<dbReference type="InterPro" id="IPR000390">
    <property type="entry name" value="Small_drug/metabolite_transptr"/>
</dbReference>
<keyword evidence="4 9" id="KW-0812">Transmembrane</keyword>
<dbReference type="Pfam" id="PF00893">
    <property type="entry name" value="Multi_Drug_Res"/>
    <property type="match status" value="1"/>
</dbReference>
<feature type="transmembrane region" description="Helical" evidence="10">
    <location>
        <begin position="59"/>
        <end position="78"/>
    </location>
</feature>
<evidence type="ECO:0000256" key="7">
    <source>
        <dbReference type="ARBA" id="ARBA00038151"/>
    </source>
</evidence>
<evidence type="ECO:0000256" key="1">
    <source>
        <dbReference type="ARBA" id="ARBA00004651"/>
    </source>
</evidence>
<evidence type="ECO:0000256" key="10">
    <source>
        <dbReference type="SAM" id="Phobius"/>
    </source>
</evidence>
<evidence type="ECO:0000256" key="8">
    <source>
        <dbReference type="ARBA" id="ARBA00039168"/>
    </source>
</evidence>
<evidence type="ECO:0000256" key="5">
    <source>
        <dbReference type="ARBA" id="ARBA00022989"/>
    </source>
</evidence>
<keyword evidence="5 10" id="KW-1133">Transmembrane helix</keyword>
<evidence type="ECO:0000313" key="12">
    <source>
        <dbReference type="Proteomes" id="UP000063953"/>
    </source>
</evidence>
<evidence type="ECO:0000256" key="3">
    <source>
        <dbReference type="ARBA" id="ARBA00022475"/>
    </source>
</evidence>
<dbReference type="GO" id="GO:0005886">
    <property type="term" value="C:plasma membrane"/>
    <property type="evidence" value="ECO:0007669"/>
    <property type="project" value="UniProtKB-SubCell"/>
</dbReference>